<dbReference type="Gramene" id="ORGLA10G0062600.1">
    <property type="protein sequence ID" value="ORGLA10G0062600.1"/>
    <property type="gene ID" value="ORGLA10G0062600"/>
</dbReference>
<evidence type="ECO:0000313" key="2">
    <source>
        <dbReference type="EnsemblPlants" id="ORGLA10G0062600.1"/>
    </source>
</evidence>
<evidence type="ECO:0000256" key="1">
    <source>
        <dbReference type="SAM" id="MobiDB-lite"/>
    </source>
</evidence>
<dbReference type="EnsemblPlants" id="ORGLA10G0062600.1">
    <property type="protein sequence ID" value="ORGLA10G0062600.1"/>
    <property type="gene ID" value="ORGLA10G0062600"/>
</dbReference>
<dbReference type="AlphaFoldDB" id="I1QTU3"/>
<dbReference type="HOGENOM" id="CLU_1663492_0_0_1"/>
<proteinExistence type="predicted"/>
<protein>
    <submittedName>
        <fullName evidence="2">Uncharacterized protein</fullName>
    </submittedName>
</protein>
<reference evidence="2 3" key="2">
    <citation type="submission" date="2018-04" db="EMBL/GenBank/DDBJ databases">
        <title>OglaRS2 (Oryza glaberrima Reference Sequence Version 2).</title>
        <authorList>
            <person name="Zhang J."/>
            <person name="Kudrna D."/>
            <person name="Lee S."/>
            <person name="Talag J."/>
            <person name="Rajasekar S."/>
            <person name="Wing R.A."/>
        </authorList>
    </citation>
    <scope>NUCLEOTIDE SEQUENCE [LARGE SCALE GENOMIC DNA]</scope>
    <source>
        <strain evidence="2 3">cv. IRGC 96717</strain>
    </source>
</reference>
<keyword evidence="3" id="KW-1185">Reference proteome</keyword>
<feature type="compositionally biased region" description="Polar residues" evidence="1">
    <location>
        <begin position="40"/>
        <end position="50"/>
    </location>
</feature>
<dbReference type="Proteomes" id="UP000007306">
    <property type="component" value="Chromosome 10"/>
</dbReference>
<name>I1QTU3_ORYGL</name>
<feature type="region of interest" description="Disordered" evidence="1">
    <location>
        <begin position="36"/>
        <end position="95"/>
    </location>
</feature>
<evidence type="ECO:0000313" key="3">
    <source>
        <dbReference type="Proteomes" id="UP000007306"/>
    </source>
</evidence>
<dbReference type="OMA" id="EEDWAPT"/>
<feature type="region of interest" description="Disordered" evidence="1">
    <location>
        <begin position="134"/>
        <end position="159"/>
    </location>
</feature>
<organism evidence="2 3">
    <name type="scientific">Oryza glaberrima</name>
    <name type="common">African rice</name>
    <dbReference type="NCBI Taxonomy" id="4538"/>
    <lineage>
        <taxon>Eukaryota</taxon>
        <taxon>Viridiplantae</taxon>
        <taxon>Streptophyta</taxon>
        <taxon>Embryophyta</taxon>
        <taxon>Tracheophyta</taxon>
        <taxon>Spermatophyta</taxon>
        <taxon>Magnoliopsida</taxon>
        <taxon>Liliopsida</taxon>
        <taxon>Poales</taxon>
        <taxon>Poaceae</taxon>
        <taxon>BOP clade</taxon>
        <taxon>Oryzoideae</taxon>
        <taxon>Oryzeae</taxon>
        <taxon>Oryzinae</taxon>
        <taxon>Oryza</taxon>
    </lineage>
</organism>
<accession>I1QTU3</accession>
<sequence>MEVGISSSYFALSKYSLFDYQAMIFYALSIRRSFQGGDPSVSSKRPSNVESNRKGPAGTSKKKKRRGCCVDIPSSESDEEDWAPTPTREDNQPNRNMMVDEHQMAKDVHLPTAKCVGRITLDIEDWRPEVLTVCPSSPDTDSPIYMSSEPVIINEKESQ</sequence>
<reference evidence="2" key="1">
    <citation type="submission" date="2015-06" db="UniProtKB">
        <authorList>
            <consortium name="EnsemblPlants"/>
        </authorList>
    </citation>
    <scope>IDENTIFICATION</scope>
</reference>